<reference evidence="1" key="2">
    <citation type="journal article" date="2014" name="ISME J.">
        <title>Microbial stratification in low pH oxic and suboxic macroscopic growths along an acid mine drainage.</title>
        <authorList>
            <person name="Mendez-Garcia C."/>
            <person name="Mesa V."/>
            <person name="Sprenger R.R."/>
            <person name="Richter M."/>
            <person name="Diez M.S."/>
            <person name="Solano J."/>
            <person name="Bargiela R."/>
            <person name="Golyshina O.V."/>
            <person name="Manteca A."/>
            <person name="Ramos J.L."/>
            <person name="Gallego J.R."/>
            <person name="Llorente I."/>
            <person name="Martins Dos Santos V.A."/>
            <person name="Jensen O.N."/>
            <person name="Pelaez A.I."/>
            <person name="Sanchez J."/>
            <person name="Ferrer M."/>
        </authorList>
    </citation>
    <scope>NUCLEOTIDE SEQUENCE</scope>
</reference>
<proteinExistence type="predicted"/>
<dbReference type="EC" id="2.1.1.98" evidence="1"/>
<organism evidence="1">
    <name type="scientific">mine drainage metagenome</name>
    <dbReference type="NCBI Taxonomy" id="410659"/>
    <lineage>
        <taxon>unclassified sequences</taxon>
        <taxon>metagenomes</taxon>
        <taxon>ecological metagenomes</taxon>
    </lineage>
</organism>
<dbReference type="Gene3D" id="3.30.950.10">
    <property type="entry name" value="Methyltransferase, Cobalt-precorrin-4 Transmethylase, Domain 2"/>
    <property type="match status" value="1"/>
</dbReference>
<accession>T1BGU5</accession>
<dbReference type="AlphaFoldDB" id="T1BGU5"/>
<dbReference type="InterPro" id="IPR035996">
    <property type="entry name" value="4pyrrol_Methylase_sf"/>
</dbReference>
<dbReference type="InterPro" id="IPR014776">
    <property type="entry name" value="4pyrrole_Mease_sub2"/>
</dbReference>
<sequence length="46" mass="4895">AHLAGEPRTLVFFEAPHRIAAMLADLAAALGPERRAAVARELTKNA</sequence>
<dbReference type="EMBL" id="AUZX01005140">
    <property type="protein sequence ID" value="EQD68877.1"/>
    <property type="molecule type" value="Genomic_DNA"/>
</dbReference>
<gene>
    <name evidence="1" type="ORF">B1A_07118</name>
</gene>
<name>T1BGU5_9ZZZZ</name>
<comment type="caution">
    <text evidence="1">The sequence shown here is derived from an EMBL/GenBank/DDBJ whole genome shotgun (WGS) entry which is preliminary data.</text>
</comment>
<protein>
    <submittedName>
        <fullName evidence="1">Tetrapyrrole methylase domain protein</fullName>
        <ecNumber evidence="1">2.1.1.98</ecNumber>
    </submittedName>
</protein>
<keyword evidence="1" id="KW-0808">Transferase</keyword>
<keyword evidence="1" id="KW-0489">Methyltransferase</keyword>
<dbReference type="SUPFAM" id="SSF53790">
    <property type="entry name" value="Tetrapyrrole methylase"/>
    <property type="match status" value="1"/>
</dbReference>
<evidence type="ECO:0000313" key="1">
    <source>
        <dbReference type="EMBL" id="EQD68877.1"/>
    </source>
</evidence>
<dbReference type="GO" id="GO:0004164">
    <property type="term" value="F:diphthine synthase activity"/>
    <property type="evidence" value="ECO:0007669"/>
    <property type="project" value="UniProtKB-EC"/>
</dbReference>
<reference evidence="1" key="1">
    <citation type="submission" date="2013-08" db="EMBL/GenBank/DDBJ databases">
        <authorList>
            <person name="Mendez C."/>
            <person name="Richter M."/>
            <person name="Ferrer M."/>
            <person name="Sanchez J."/>
        </authorList>
    </citation>
    <scope>NUCLEOTIDE SEQUENCE</scope>
</reference>
<dbReference type="GO" id="GO:0032259">
    <property type="term" value="P:methylation"/>
    <property type="evidence" value="ECO:0007669"/>
    <property type="project" value="UniProtKB-KW"/>
</dbReference>
<feature type="non-terminal residue" evidence="1">
    <location>
        <position position="1"/>
    </location>
</feature>